<protein>
    <recommendedName>
        <fullName evidence="6">methylated diphthine methylhydrolase</fullName>
        <ecNumber evidence="6">3.1.1.97</ecNumber>
    </recommendedName>
</protein>
<dbReference type="PROSITE" id="PS50294">
    <property type="entry name" value="WD_REPEATS_REGION"/>
    <property type="match status" value="1"/>
</dbReference>
<dbReference type="PANTHER" id="PTHR46042">
    <property type="entry name" value="DIPHTHINE METHYLTRANSFERASE"/>
    <property type="match status" value="1"/>
</dbReference>
<dbReference type="InterPro" id="IPR015943">
    <property type="entry name" value="WD40/YVTN_repeat-like_dom_sf"/>
</dbReference>
<dbReference type="PANTHER" id="PTHR46042:SF1">
    <property type="entry name" value="DIPHTHINE METHYLTRANSFERASE"/>
    <property type="match status" value="1"/>
</dbReference>
<evidence type="ECO:0000256" key="9">
    <source>
        <dbReference type="SAM" id="MobiDB-lite"/>
    </source>
</evidence>
<dbReference type="InterPro" id="IPR036322">
    <property type="entry name" value="WD40_repeat_dom_sf"/>
</dbReference>
<organism evidence="10 11">
    <name type="scientific">Cyanidium caldarium</name>
    <name type="common">Red alga</name>
    <dbReference type="NCBI Taxonomy" id="2771"/>
    <lineage>
        <taxon>Eukaryota</taxon>
        <taxon>Rhodophyta</taxon>
        <taxon>Bangiophyceae</taxon>
        <taxon>Cyanidiales</taxon>
        <taxon>Cyanidiaceae</taxon>
        <taxon>Cyanidium</taxon>
    </lineage>
</organism>
<keyword evidence="3" id="KW-0677">Repeat</keyword>
<dbReference type="SUPFAM" id="SSF50978">
    <property type="entry name" value="WD40 repeat-like"/>
    <property type="match status" value="1"/>
</dbReference>
<accession>A0AAV9IX93</accession>
<comment type="pathway">
    <text evidence="1">Protein modification; peptidyl-diphthamide biosynthesis.</text>
</comment>
<evidence type="ECO:0000256" key="4">
    <source>
        <dbReference type="ARBA" id="ARBA00022801"/>
    </source>
</evidence>
<dbReference type="InterPro" id="IPR019775">
    <property type="entry name" value="WD40_repeat_CS"/>
</dbReference>
<dbReference type="Proteomes" id="UP001301350">
    <property type="component" value="Unassembled WGS sequence"/>
</dbReference>
<evidence type="ECO:0000256" key="1">
    <source>
        <dbReference type="ARBA" id="ARBA00005156"/>
    </source>
</evidence>
<dbReference type="EC" id="3.1.1.97" evidence="6"/>
<dbReference type="AlphaFoldDB" id="A0AAV9IX93"/>
<dbReference type="EMBL" id="JANCYW010000010">
    <property type="protein sequence ID" value="KAK4536904.1"/>
    <property type="molecule type" value="Genomic_DNA"/>
</dbReference>
<evidence type="ECO:0000256" key="5">
    <source>
        <dbReference type="ARBA" id="ARBA00038092"/>
    </source>
</evidence>
<dbReference type="GO" id="GO:0061685">
    <property type="term" value="F:diphthine methylesterase activity"/>
    <property type="evidence" value="ECO:0007669"/>
    <property type="project" value="UniProtKB-EC"/>
</dbReference>
<dbReference type="GO" id="GO:0005737">
    <property type="term" value="C:cytoplasm"/>
    <property type="evidence" value="ECO:0007669"/>
    <property type="project" value="TreeGrafter"/>
</dbReference>
<feature type="region of interest" description="Disordered" evidence="9">
    <location>
        <begin position="1"/>
        <end position="20"/>
    </location>
</feature>
<keyword evidence="4" id="KW-0378">Hydrolase</keyword>
<keyword evidence="2 8" id="KW-0853">WD repeat</keyword>
<dbReference type="Pfam" id="PF00400">
    <property type="entry name" value="WD40"/>
    <property type="match status" value="2"/>
</dbReference>
<comment type="catalytic activity">
    <reaction evidence="7">
        <text>diphthine methyl ester-[translation elongation factor 2] + H2O = diphthine-[translation elongation factor 2] + methanol + H(+)</text>
        <dbReference type="Rhea" id="RHEA:42656"/>
        <dbReference type="Rhea" id="RHEA-COMP:10172"/>
        <dbReference type="Rhea" id="RHEA-COMP:10173"/>
        <dbReference type="ChEBI" id="CHEBI:15377"/>
        <dbReference type="ChEBI" id="CHEBI:15378"/>
        <dbReference type="ChEBI" id="CHEBI:17790"/>
        <dbReference type="ChEBI" id="CHEBI:79005"/>
        <dbReference type="ChEBI" id="CHEBI:82696"/>
        <dbReference type="EC" id="3.1.1.97"/>
    </reaction>
</comment>
<name>A0AAV9IX93_CYACA</name>
<keyword evidence="11" id="KW-1185">Reference proteome</keyword>
<feature type="repeat" description="WD" evidence="8">
    <location>
        <begin position="159"/>
        <end position="200"/>
    </location>
</feature>
<dbReference type="PROSITE" id="PS50082">
    <property type="entry name" value="WD_REPEATS_2"/>
    <property type="match status" value="1"/>
</dbReference>
<dbReference type="InterPro" id="IPR052415">
    <property type="entry name" value="Diphthine_MTase"/>
</dbReference>
<evidence type="ECO:0000313" key="10">
    <source>
        <dbReference type="EMBL" id="KAK4536904.1"/>
    </source>
</evidence>
<evidence type="ECO:0000256" key="7">
    <source>
        <dbReference type="ARBA" id="ARBA00047551"/>
    </source>
</evidence>
<reference evidence="10 11" key="1">
    <citation type="submission" date="2022-07" db="EMBL/GenBank/DDBJ databases">
        <title>Genome-wide signatures of adaptation to extreme environments.</title>
        <authorList>
            <person name="Cho C.H."/>
            <person name="Yoon H.S."/>
        </authorList>
    </citation>
    <scope>NUCLEOTIDE SEQUENCE [LARGE SCALE GENOMIC DNA]</scope>
    <source>
        <strain evidence="10 11">DBV 063 E5</strain>
    </source>
</reference>
<sequence length="331" mass="36602">MIRGAQLAVQDGPDAIEHDPYGGHEEGCRWVCATYKYHGDGVRTGALEFYGADERQVRRERRVEWEPPVGILDVRWAAPETVVVVAGSDGSVWEVQNGKPVADACTRLLYKDEQRARVTLSVEVDRGLDGAGDRCVATFSDGAVGVLHRQRPSLEWYAEQAHAGEVWSCAFHPDAHGILSGADDGYVRGWDVRLASKRASKRLELRPHQGLGVTSLHALSATHFLTGGYDEWLRLWDERCLQQPLAALQLPGGVWRIQCRGTQWLCACMQGGAAAGQWDGDELRLEQVLSMDTDAELVYGVAWLCAREGEKGPACVTSSFYEGTLCLWHNR</sequence>
<dbReference type="PROSITE" id="PS00678">
    <property type="entry name" value="WD_REPEATS_1"/>
    <property type="match status" value="1"/>
</dbReference>
<comment type="similarity">
    <text evidence="5">Belongs to the DPH7 family.</text>
</comment>
<evidence type="ECO:0000256" key="6">
    <source>
        <dbReference type="ARBA" id="ARBA00039131"/>
    </source>
</evidence>
<evidence type="ECO:0000313" key="11">
    <source>
        <dbReference type="Proteomes" id="UP001301350"/>
    </source>
</evidence>
<gene>
    <name evidence="10" type="ORF">CDCA_CDCA10G2929</name>
</gene>
<dbReference type="InterPro" id="IPR001680">
    <property type="entry name" value="WD40_rpt"/>
</dbReference>
<dbReference type="SMART" id="SM00320">
    <property type="entry name" value="WD40"/>
    <property type="match status" value="4"/>
</dbReference>
<evidence type="ECO:0000256" key="3">
    <source>
        <dbReference type="ARBA" id="ARBA00022737"/>
    </source>
</evidence>
<evidence type="ECO:0000256" key="8">
    <source>
        <dbReference type="PROSITE-ProRule" id="PRU00221"/>
    </source>
</evidence>
<evidence type="ECO:0000256" key="2">
    <source>
        <dbReference type="ARBA" id="ARBA00022574"/>
    </source>
</evidence>
<comment type="caution">
    <text evidence="10">The sequence shown here is derived from an EMBL/GenBank/DDBJ whole genome shotgun (WGS) entry which is preliminary data.</text>
</comment>
<dbReference type="Gene3D" id="2.130.10.10">
    <property type="entry name" value="YVTN repeat-like/Quinoprotein amine dehydrogenase"/>
    <property type="match status" value="1"/>
</dbReference>
<proteinExistence type="inferred from homology"/>
<dbReference type="GO" id="GO:0017183">
    <property type="term" value="P:protein histidyl modification to diphthamide"/>
    <property type="evidence" value="ECO:0007669"/>
    <property type="project" value="TreeGrafter"/>
</dbReference>